<feature type="region of interest" description="Disordered" evidence="1">
    <location>
        <begin position="266"/>
        <end position="289"/>
    </location>
</feature>
<gene>
    <name evidence="3" type="ORF">DEE74_15830</name>
</gene>
<sequence>MAASPSVFFVQNNYVERLTAPVAMYARARGIALEDRSVTEVFDPDSCGIDWSQYGAVLPYGSVQFVRRLKSSSIGRFILHDERAFATSTWAPMFGDRALNGSGELVEAAVVRERLGGGPMHLRPDQVDKAFVGGVFDVDAWEAVRADRRLADDLGCWISPISCIDAEWRCWFVGGRLVDLARYRENGQMAVARESASEVKEAAERLASVYLPTPCVVLDIARAAGQYTVIEFNPIHCSGWYAADVPKVLSAWLAWVENRSGALSDTKAATREDTLARERPARRPAAARS</sequence>
<dbReference type="InterPro" id="IPR025643">
    <property type="entry name" value="R2K_3"/>
</dbReference>
<proteinExistence type="predicted"/>
<dbReference type="Proteomes" id="UP001199322">
    <property type="component" value="Unassembled WGS sequence"/>
</dbReference>
<comment type="caution">
    <text evidence="3">The sequence shown here is derived from an EMBL/GenBank/DDBJ whole genome shotgun (WGS) entry which is preliminary data.</text>
</comment>
<dbReference type="EMBL" id="QGBI01000014">
    <property type="protein sequence ID" value="MBX3891335.1"/>
    <property type="molecule type" value="Genomic_DNA"/>
</dbReference>
<evidence type="ECO:0000256" key="1">
    <source>
        <dbReference type="SAM" id="MobiDB-lite"/>
    </source>
</evidence>
<protein>
    <submittedName>
        <fullName evidence="3">ATP-grasp domain-containing protein</fullName>
    </submittedName>
</protein>
<dbReference type="AlphaFoldDB" id="A0AAW4Q5V0"/>
<feature type="domain" description="ATP-grasp" evidence="2">
    <location>
        <begin position="125"/>
        <end position="248"/>
    </location>
</feature>
<accession>A0AAW4Q5V0</accession>
<evidence type="ECO:0000259" key="2">
    <source>
        <dbReference type="Pfam" id="PF14243"/>
    </source>
</evidence>
<reference evidence="3" key="1">
    <citation type="submission" date="2018-06" db="EMBL/GenBank/DDBJ databases">
        <authorList>
            <person name="O'Rourke A."/>
        </authorList>
    </citation>
    <scope>NUCLEOTIDE SEQUENCE</scope>
    <source>
        <strain evidence="3">132550021-3</strain>
    </source>
</reference>
<dbReference type="Pfam" id="PF14243">
    <property type="entry name" value="R2K_3"/>
    <property type="match status" value="1"/>
</dbReference>
<evidence type="ECO:0000313" key="3">
    <source>
        <dbReference type="EMBL" id="MBX3891335.1"/>
    </source>
</evidence>
<name>A0AAW4Q5V0_RALPI</name>
<evidence type="ECO:0000313" key="4">
    <source>
        <dbReference type="Proteomes" id="UP001199322"/>
    </source>
</evidence>
<dbReference type="RefSeq" id="WP_182553252.1">
    <property type="nucleotide sequence ID" value="NZ_QGAQ01000014.1"/>
</dbReference>
<feature type="compositionally biased region" description="Basic and acidic residues" evidence="1">
    <location>
        <begin position="268"/>
        <end position="281"/>
    </location>
</feature>
<organism evidence="3 4">
    <name type="scientific">Ralstonia pickettii</name>
    <name type="common">Burkholderia pickettii</name>
    <dbReference type="NCBI Taxonomy" id="329"/>
    <lineage>
        <taxon>Bacteria</taxon>
        <taxon>Pseudomonadati</taxon>
        <taxon>Pseudomonadota</taxon>
        <taxon>Betaproteobacteria</taxon>
        <taxon>Burkholderiales</taxon>
        <taxon>Burkholderiaceae</taxon>
        <taxon>Ralstonia</taxon>
    </lineage>
</organism>